<evidence type="ECO:0000256" key="3">
    <source>
        <dbReference type="ARBA" id="ARBA00022782"/>
    </source>
</evidence>
<evidence type="ECO:0000256" key="9">
    <source>
        <dbReference type="SAM" id="MobiDB-lite"/>
    </source>
</evidence>
<evidence type="ECO:0000313" key="11">
    <source>
        <dbReference type="EMBL" id="KAK2174343.1"/>
    </source>
</evidence>
<evidence type="ECO:0000313" key="12">
    <source>
        <dbReference type="Proteomes" id="UP001209878"/>
    </source>
</evidence>
<gene>
    <name evidence="11" type="ORF">NP493_810g00001</name>
</gene>
<keyword evidence="8" id="KW-0539">Nucleus</keyword>
<feature type="compositionally biased region" description="Basic and acidic residues" evidence="9">
    <location>
        <begin position="360"/>
        <end position="373"/>
    </location>
</feature>
<dbReference type="GO" id="GO:0030154">
    <property type="term" value="P:cell differentiation"/>
    <property type="evidence" value="ECO:0007669"/>
    <property type="project" value="UniProtKB-KW"/>
</dbReference>
<evidence type="ECO:0000256" key="2">
    <source>
        <dbReference type="ARBA" id="ARBA00022473"/>
    </source>
</evidence>
<keyword evidence="7" id="KW-0804">Transcription</keyword>
<feature type="compositionally biased region" description="Polar residues" evidence="9">
    <location>
        <begin position="38"/>
        <end position="54"/>
    </location>
</feature>
<keyword evidence="2" id="KW-0217">Developmental protein</keyword>
<feature type="region of interest" description="Disordered" evidence="9">
    <location>
        <begin position="499"/>
        <end position="532"/>
    </location>
</feature>
<dbReference type="SMART" id="SM00353">
    <property type="entry name" value="HLH"/>
    <property type="match status" value="1"/>
</dbReference>
<dbReference type="InterPro" id="IPR036638">
    <property type="entry name" value="HLH_DNA-bd_sf"/>
</dbReference>
<keyword evidence="6" id="KW-0238">DNA-binding</keyword>
<comment type="caution">
    <text evidence="11">The sequence shown here is derived from an EMBL/GenBank/DDBJ whole genome shotgun (WGS) entry which is preliminary data.</text>
</comment>
<dbReference type="Proteomes" id="UP001209878">
    <property type="component" value="Unassembled WGS sequence"/>
</dbReference>
<feature type="domain" description="BHLH" evidence="10">
    <location>
        <begin position="568"/>
        <end position="618"/>
    </location>
</feature>
<dbReference type="GO" id="GO:0000978">
    <property type="term" value="F:RNA polymerase II cis-regulatory region sequence-specific DNA binding"/>
    <property type="evidence" value="ECO:0007669"/>
    <property type="project" value="TreeGrafter"/>
</dbReference>
<dbReference type="Pfam" id="PF00010">
    <property type="entry name" value="HLH"/>
    <property type="match status" value="1"/>
</dbReference>
<proteinExistence type="predicted"/>
<dbReference type="GO" id="GO:0005634">
    <property type="term" value="C:nucleus"/>
    <property type="evidence" value="ECO:0007669"/>
    <property type="project" value="UniProtKB-SubCell"/>
</dbReference>
<dbReference type="PROSITE" id="PS50888">
    <property type="entry name" value="BHLH"/>
    <property type="match status" value="1"/>
</dbReference>
<evidence type="ECO:0000256" key="5">
    <source>
        <dbReference type="ARBA" id="ARBA00023015"/>
    </source>
</evidence>
<dbReference type="GO" id="GO:0007283">
    <property type="term" value="P:spermatogenesis"/>
    <property type="evidence" value="ECO:0007669"/>
    <property type="project" value="UniProtKB-KW"/>
</dbReference>
<dbReference type="Gene3D" id="4.10.280.10">
    <property type="entry name" value="Helix-loop-helix DNA-binding domain"/>
    <property type="match status" value="1"/>
</dbReference>
<evidence type="ECO:0000256" key="1">
    <source>
        <dbReference type="ARBA" id="ARBA00004123"/>
    </source>
</evidence>
<dbReference type="GO" id="GO:0046983">
    <property type="term" value="F:protein dimerization activity"/>
    <property type="evidence" value="ECO:0007669"/>
    <property type="project" value="InterPro"/>
</dbReference>
<feature type="compositionally biased region" description="Polar residues" evidence="9">
    <location>
        <begin position="374"/>
        <end position="396"/>
    </location>
</feature>
<accession>A0AAD9KPN4</accession>
<keyword evidence="12" id="KW-1185">Reference proteome</keyword>
<dbReference type="EMBL" id="JAODUO010000809">
    <property type="protein sequence ID" value="KAK2174343.1"/>
    <property type="molecule type" value="Genomic_DNA"/>
</dbReference>
<dbReference type="PANTHER" id="PTHR15402:SF2">
    <property type="entry name" value="TRANSCRIPTION FACTOR LIKE 5"/>
    <property type="match status" value="1"/>
</dbReference>
<feature type="region of interest" description="Disordered" evidence="9">
    <location>
        <begin position="34"/>
        <end position="54"/>
    </location>
</feature>
<dbReference type="PANTHER" id="PTHR15402">
    <property type="entry name" value="TRANSCRIPTION FACTOR-LIKE 5 PROTEIN"/>
    <property type="match status" value="1"/>
</dbReference>
<comment type="subcellular location">
    <subcellularLocation>
        <location evidence="1">Nucleus</location>
    </subcellularLocation>
</comment>
<evidence type="ECO:0000256" key="7">
    <source>
        <dbReference type="ARBA" id="ARBA00023163"/>
    </source>
</evidence>
<protein>
    <recommendedName>
        <fullName evidence="10">BHLH domain-containing protein</fullName>
    </recommendedName>
</protein>
<evidence type="ECO:0000259" key="10">
    <source>
        <dbReference type="PROSITE" id="PS50888"/>
    </source>
</evidence>
<keyword evidence="3" id="KW-0221">Differentiation</keyword>
<dbReference type="AlphaFoldDB" id="A0AAD9KPN4"/>
<dbReference type="SUPFAM" id="SSF47459">
    <property type="entry name" value="HLH, helix-loop-helix DNA-binding domain"/>
    <property type="match status" value="1"/>
</dbReference>
<feature type="compositionally biased region" description="Polar residues" evidence="9">
    <location>
        <begin position="499"/>
        <end position="528"/>
    </location>
</feature>
<evidence type="ECO:0000256" key="6">
    <source>
        <dbReference type="ARBA" id="ARBA00023125"/>
    </source>
</evidence>
<keyword evidence="5" id="KW-0805">Transcription regulation</keyword>
<reference evidence="11" key="1">
    <citation type="journal article" date="2023" name="Mol. Biol. Evol.">
        <title>Third-Generation Sequencing Reveals the Adaptive Role of the Epigenome in Three Deep-Sea Polychaetes.</title>
        <authorList>
            <person name="Perez M."/>
            <person name="Aroh O."/>
            <person name="Sun Y."/>
            <person name="Lan Y."/>
            <person name="Juniper S.K."/>
            <person name="Young C.R."/>
            <person name="Angers B."/>
            <person name="Qian P.Y."/>
        </authorList>
    </citation>
    <scope>NUCLEOTIDE SEQUENCE</scope>
    <source>
        <strain evidence="11">R07B-5</strain>
    </source>
</reference>
<evidence type="ECO:0000256" key="8">
    <source>
        <dbReference type="ARBA" id="ARBA00023242"/>
    </source>
</evidence>
<sequence>MALNLSPYVDDSIHMHQTNNSYDASGVHRVIGLPQLPSPQLSQHSNASNKVSSHDCSQAQMVVKQTMRCDRPCETTSTTTMQLNDSDKHLYAPTSICDATQRQSVIQMNEQLQRCEDFNKISHPSGQECTGSLQQQYYISNGEPPMKVQIVSVIESQPEAKLAQHRETCGDKNADKVPLQPGCQDKFYDKMTTKEHSEHVTLIYPQSDATTQELSFVSSDSSDAFLRHKTEESNLSNETVVQNAGSKESSTQQTYHELTPVSYVTTQFAPHAFTGTSLRDNNQHCQNNSESYSGYLDQETSDKQKGVSGIASCMDPTFYYQQKQENELCNGQEVQRELLNAEEIANQQIYYVTSTEKNEHFYTRNEQADDKDTGSGTMEDSSTPDSSRSVGHKSTVSDTWKLQVTPDAKPLISQATKDLINKWSHAYNPGPYNGTPHPGISDKYLVPVVHSVGSKYIGSTDGQDNSRSQHEHIYLQYPASTTGQSSGFSGTNLGMSNISNLSLNSTGSEEHVSTTPNESSPDTSGNPPYNTPVKGFAMSTPVIPSATQLNAALFQVKNDSVSESDYDLGRHAHNAKERARRARIKISCEKLRELVPGITLKTDKATVFEFAVEYLAFLKRLVGPQYDKDFLKQCSPY</sequence>
<evidence type="ECO:0000256" key="4">
    <source>
        <dbReference type="ARBA" id="ARBA00022871"/>
    </source>
</evidence>
<dbReference type="GO" id="GO:0000981">
    <property type="term" value="F:DNA-binding transcription factor activity, RNA polymerase II-specific"/>
    <property type="evidence" value="ECO:0007669"/>
    <property type="project" value="TreeGrafter"/>
</dbReference>
<name>A0AAD9KPN4_RIDPI</name>
<organism evidence="11 12">
    <name type="scientific">Ridgeia piscesae</name>
    <name type="common">Tubeworm</name>
    <dbReference type="NCBI Taxonomy" id="27915"/>
    <lineage>
        <taxon>Eukaryota</taxon>
        <taxon>Metazoa</taxon>
        <taxon>Spiralia</taxon>
        <taxon>Lophotrochozoa</taxon>
        <taxon>Annelida</taxon>
        <taxon>Polychaeta</taxon>
        <taxon>Sedentaria</taxon>
        <taxon>Canalipalpata</taxon>
        <taxon>Sabellida</taxon>
        <taxon>Siboglinidae</taxon>
        <taxon>Ridgeia</taxon>
    </lineage>
</organism>
<feature type="region of interest" description="Disordered" evidence="9">
    <location>
        <begin position="360"/>
        <end position="396"/>
    </location>
</feature>
<keyword evidence="4" id="KW-0744">Spermatogenesis</keyword>
<dbReference type="InterPro" id="IPR039583">
    <property type="entry name" value="TCFL5/SOLH1/2"/>
</dbReference>
<dbReference type="InterPro" id="IPR011598">
    <property type="entry name" value="bHLH_dom"/>
</dbReference>
<dbReference type="CDD" id="cd19683">
    <property type="entry name" value="bHLH_SOHLH_like"/>
    <property type="match status" value="1"/>
</dbReference>